<evidence type="ECO:0000313" key="1">
    <source>
        <dbReference type="Proteomes" id="UP000095287"/>
    </source>
</evidence>
<sequence length="376" mass="43717">MNHVPAAFCDHVCHILSMNAMEAAEELSGYYGKVAQVQIENRVRYACGVENGQQEGAHLRYVASNGKVIAPNKVKAVRKKFVRCVWILLMDSKEETVSRELVRRFPYSQYNFVLYSPSINAAWVDVALSIKRLITIAIMTNLNNDEDALKLFEKLVKGQKLFTLVLYVQYYDRPIMKVLKTLLRQGQFEQLRLSNYYGEEWSGTPVLDLLRFWSKNSELLGGKNLMIDYWEEGVDQLEEFVLQRALAKDRALKDAEIQKALYFCSTMECDFTLLEPSTYKGRRVEIQDVLEVCSKEECEFIDKEYLHNHFTFIEPSRVYRFQEGQGAKRRRIYVSFECADEEKQPVRGELRLPARYSGLSDLSLLHNSRTVRLFFA</sequence>
<dbReference type="AlphaFoldDB" id="A0A1I7YHW5"/>
<dbReference type="WBParaSite" id="L893_g16509.t1">
    <property type="protein sequence ID" value="L893_g16509.t1"/>
    <property type="gene ID" value="L893_g16509"/>
</dbReference>
<organism evidence="1 2">
    <name type="scientific">Steinernema glaseri</name>
    <dbReference type="NCBI Taxonomy" id="37863"/>
    <lineage>
        <taxon>Eukaryota</taxon>
        <taxon>Metazoa</taxon>
        <taxon>Ecdysozoa</taxon>
        <taxon>Nematoda</taxon>
        <taxon>Chromadorea</taxon>
        <taxon>Rhabditida</taxon>
        <taxon>Tylenchina</taxon>
        <taxon>Panagrolaimomorpha</taxon>
        <taxon>Strongyloidoidea</taxon>
        <taxon>Steinernematidae</taxon>
        <taxon>Steinernema</taxon>
    </lineage>
</organism>
<reference evidence="2" key="1">
    <citation type="submission" date="2016-11" db="UniProtKB">
        <authorList>
            <consortium name="WormBaseParasite"/>
        </authorList>
    </citation>
    <scope>IDENTIFICATION</scope>
</reference>
<proteinExistence type="predicted"/>
<protein>
    <submittedName>
        <fullName evidence="2">FBA_2 domain-containing protein</fullName>
    </submittedName>
</protein>
<name>A0A1I7YHW5_9BILA</name>
<dbReference type="Proteomes" id="UP000095287">
    <property type="component" value="Unplaced"/>
</dbReference>
<accession>A0A1I7YHW5</accession>
<keyword evidence="1" id="KW-1185">Reference proteome</keyword>
<evidence type="ECO:0000313" key="2">
    <source>
        <dbReference type="WBParaSite" id="L893_g16509.t1"/>
    </source>
</evidence>